<dbReference type="InterPro" id="IPR011049">
    <property type="entry name" value="Serralysin-like_metalloprot_C"/>
</dbReference>
<organism evidence="2 3">
    <name type="scientific">Salvator merianae</name>
    <name type="common">Argentine black and white tegu</name>
    <name type="synonym">Tupinambis merianae</name>
    <dbReference type="NCBI Taxonomy" id="96440"/>
    <lineage>
        <taxon>Eukaryota</taxon>
        <taxon>Metazoa</taxon>
        <taxon>Chordata</taxon>
        <taxon>Craniata</taxon>
        <taxon>Vertebrata</taxon>
        <taxon>Euteleostomi</taxon>
        <taxon>Lepidosauria</taxon>
        <taxon>Squamata</taxon>
        <taxon>Bifurcata</taxon>
        <taxon>Unidentata</taxon>
        <taxon>Episquamata</taxon>
        <taxon>Laterata</taxon>
        <taxon>Teiioidea</taxon>
        <taxon>Teiidae</taxon>
        <taxon>Salvator</taxon>
    </lineage>
</organism>
<name>A0A8D0BP70_SALMN</name>
<protein>
    <submittedName>
        <fullName evidence="2">Uncharacterized protein</fullName>
    </submittedName>
</protein>
<feature type="region of interest" description="Disordered" evidence="1">
    <location>
        <begin position="44"/>
        <end position="125"/>
    </location>
</feature>
<keyword evidence="3" id="KW-1185">Reference proteome</keyword>
<sequence>MKFPNLRATREPILAVPGRPAQAQFASLHPGSDLEIWTLVAFSDTGSNTAPPDSNTAPLDSNTAPLGSNADPLGSNADPLGSNADPLGSNADPLGSNADPLGSNADPLGSNADPLGSNADPLGSNTATELVRSHSHCVQHWSACGVFQR</sequence>
<evidence type="ECO:0000313" key="3">
    <source>
        <dbReference type="Proteomes" id="UP000694421"/>
    </source>
</evidence>
<dbReference type="GeneTree" id="ENSGT01120000272758"/>
<accession>A0A8D0BP70</accession>
<feature type="compositionally biased region" description="Polar residues" evidence="1">
    <location>
        <begin position="44"/>
        <end position="66"/>
    </location>
</feature>
<evidence type="ECO:0000313" key="2">
    <source>
        <dbReference type="Ensembl" id="ENSSMRP00000010917.1"/>
    </source>
</evidence>
<dbReference type="AlphaFoldDB" id="A0A8D0BP70"/>
<proteinExistence type="predicted"/>
<reference evidence="2" key="2">
    <citation type="submission" date="2025-09" db="UniProtKB">
        <authorList>
            <consortium name="Ensembl"/>
        </authorList>
    </citation>
    <scope>IDENTIFICATION</scope>
</reference>
<dbReference type="Ensembl" id="ENSSMRT00000012723.1">
    <property type="protein sequence ID" value="ENSSMRP00000010917.1"/>
    <property type="gene ID" value="ENSSMRG00000008624.1"/>
</dbReference>
<evidence type="ECO:0000256" key="1">
    <source>
        <dbReference type="SAM" id="MobiDB-lite"/>
    </source>
</evidence>
<dbReference type="SUPFAM" id="SSF101967">
    <property type="entry name" value="Adhesin YadA, collagen-binding domain"/>
    <property type="match status" value="1"/>
</dbReference>
<reference evidence="2" key="1">
    <citation type="submission" date="2025-08" db="UniProtKB">
        <authorList>
            <consortium name="Ensembl"/>
        </authorList>
    </citation>
    <scope>IDENTIFICATION</scope>
</reference>
<dbReference type="Proteomes" id="UP000694421">
    <property type="component" value="Unplaced"/>
</dbReference>